<dbReference type="AlphaFoldDB" id="E3QUU3"/>
<protein>
    <submittedName>
        <fullName evidence="10">Pectate lyase</fullName>
    </submittedName>
</protein>
<evidence type="ECO:0000313" key="10">
    <source>
        <dbReference type="EMBL" id="EFQ34631.1"/>
    </source>
</evidence>
<evidence type="ECO:0000256" key="6">
    <source>
        <dbReference type="ARBA" id="ARBA00022837"/>
    </source>
</evidence>
<comment type="subcellular location">
    <subcellularLocation>
        <location evidence="2">Secreted</location>
    </subcellularLocation>
</comment>
<comment type="cofactor">
    <cofactor evidence="1">
        <name>Ca(2+)</name>
        <dbReference type="ChEBI" id="CHEBI:29108"/>
    </cofactor>
</comment>
<proteinExistence type="inferred from homology"/>
<dbReference type="Proteomes" id="UP000008782">
    <property type="component" value="Unassembled WGS sequence"/>
</dbReference>
<evidence type="ECO:0000313" key="11">
    <source>
        <dbReference type="Proteomes" id="UP000008782"/>
    </source>
</evidence>
<dbReference type="Gene3D" id="2.160.20.10">
    <property type="entry name" value="Single-stranded right-handed beta-helix, Pectin lyase-like"/>
    <property type="match status" value="1"/>
</dbReference>
<evidence type="ECO:0000256" key="9">
    <source>
        <dbReference type="SAM" id="SignalP"/>
    </source>
</evidence>
<evidence type="ECO:0000256" key="1">
    <source>
        <dbReference type="ARBA" id="ARBA00001913"/>
    </source>
</evidence>
<keyword evidence="3" id="KW-0964">Secreted</keyword>
<keyword evidence="6" id="KW-0106">Calcium</keyword>
<sequence>MGLCKFLLAILPIGLAADLYVAPTGFDSAAGTFAAPLKLIQIAVDKAAAGDTIYLRAGNYSPTTNIQITKSGTVANTCTLTAYNNETVAIDGEDSPGAPLTIINGPYGVYLRDGSNNLFESIVAHDNYETDFQMQGTLSNNQVVYLDSYGNRDPRKNGESADGYAYKEGSGIGNILNGARP</sequence>
<keyword evidence="11" id="KW-1185">Reference proteome</keyword>
<name>E3QUU3_COLGM</name>
<evidence type="ECO:0000256" key="2">
    <source>
        <dbReference type="ARBA" id="ARBA00004613"/>
    </source>
</evidence>
<dbReference type="HOGENOM" id="CLU_104025_0_0_1"/>
<accession>E3QUU3</accession>
<dbReference type="GO" id="GO:0016837">
    <property type="term" value="F:carbon-oxygen lyase activity, acting on polysaccharides"/>
    <property type="evidence" value="ECO:0007669"/>
    <property type="project" value="TreeGrafter"/>
</dbReference>
<keyword evidence="5 9" id="KW-0732">Signal</keyword>
<gene>
    <name evidence="10" type="ORF">GLRG_09775</name>
</gene>
<evidence type="ECO:0000256" key="5">
    <source>
        <dbReference type="ARBA" id="ARBA00022729"/>
    </source>
</evidence>
<dbReference type="PANTHER" id="PTHR40088:SF1">
    <property type="entry name" value="PECTATE LYASE PEL9"/>
    <property type="match status" value="1"/>
</dbReference>
<dbReference type="EMBL" id="GG697382">
    <property type="protein sequence ID" value="EFQ34631.1"/>
    <property type="molecule type" value="Genomic_DNA"/>
</dbReference>
<evidence type="ECO:0000256" key="4">
    <source>
        <dbReference type="ARBA" id="ARBA00022723"/>
    </source>
</evidence>
<dbReference type="InterPro" id="IPR011050">
    <property type="entry name" value="Pectin_lyase_fold/virulence"/>
</dbReference>
<evidence type="ECO:0000256" key="7">
    <source>
        <dbReference type="ARBA" id="ARBA00023239"/>
    </source>
</evidence>
<dbReference type="InterPro" id="IPR052052">
    <property type="entry name" value="Polysaccharide_Lyase_9"/>
</dbReference>
<dbReference type="RefSeq" id="XP_008098651.1">
    <property type="nucleotide sequence ID" value="XM_008100460.1"/>
</dbReference>
<evidence type="ECO:0000256" key="8">
    <source>
        <dbReference type="ARBA" id="ARBA00038263"/>
    </source>
</evidence>
<dbReference type="GeneID" id="24415140"/>
<reference evidence="11" key="1">
    <citation type="journal article" date="2012" name="Nat. Genet.">
        <title>Lifestyle transitions in plant pathogenic Colletotrichum fungi deciphered by genome and transcriptome analyses.</title>
        <authorList>
            <person name="O'Connell R.J."/>
            <person name="Thon M.R."/>
            <person name="Hacquard S."/>
            <person name="Amyotte S.G."/>
            <person name="Kleemann J."/>
            <person name="Torres M.F."/>
            <person name="Damm U."/>
            <person name="Buiate E.A."/>
            <person name="Epstein L."/>
            <person name="Alkan N."/>
            <person name="Altmueller J."/>
            <person name="Alvarado-Balderrama L."/>
            <person name="Bauser C.A."/>
            <person name="Becker C."/>
            <person name="Birren B.W."/>
            <person name="Chen Z."/>
            <person name="Choi J."/>
            <person name="Crouch J.A."/>
            <person name="Duvick J.P."/>
            <person name="Farman M.A."/>
            <person name="Gan P."/>
            <person name="Heiman D."/>
            <person name="Henrissat B."/>
            <person name="Howard R.J."/>
            <person name="Kabbage M."/>
            <person name="Koch C."/>
            <person name="Kracher B."/>
            <person name="Kubo Y."/>
            <person name="Law A.D."/>
            <person name="Lebrun M.-H."/>
            <person name="Lee Y.-H."/>
            <person name="Miyara I."/>
            <person name="Moore N."/>
            <person name="Neumann U."/>
            <person name="Nordstroem K."/>
            <person name="Panaccione D.G."/>
            <person name="Panstruga R."/>
            <person name="Place M."/>
            <person name="Proctor R.H."/>
            <person name="Prusky D."/>
            <person name="Rech G."/>
            <person name="Reinhardt R."/>
            <person name="Rollins J.A."/>
            <person name="Rounsley S."/>
            <person name="Schardl C.L."/>
            <person name="Schwartz D.C."/>
            <person name="Shenoy N."/>
            <person name="Shirasu K."/>
            <person name="Sikhakolli U.R."/>
            <person name="Stueber K."/>
            <person name="Sukno S.A."/>
            <person name="Sweigard J.A."/>
            <person name="Takano Y."/>
            <person name="Takahara H."/>
            <person name="Trail F."/>
            <person name="van der Does H.C."/>
            <person name="Voll L.M."/>
            <person name="Will I."/>
            <person name="Young S."/>
            <person name="Zeng Q."/>
            <person name="Zhang J."/>
            <person name="Zhou S."/>
            <person name="Dickman M.B."/>
            <person name="Schulze-Lefert P."/>
            <person name="Ver Loren van Themaat E."/>
            <person name="Ma L.-J."/>
            <person name="Vaillancourt L.J."/>
        </authorList>
    </citation>
    <scope>NUCLEOTIDE SEQUENCE [LARGE SCALE GENOMIC DNA]</scope>
    <source>
        <strain evidence="11">M1.001 / M2 / FGSC 10212</strain>
    </source>
</reference>
<dbReference type="InterPro" id="IPR012334">
    <property type="entry name" value="Pectin_lyas_fold"/>
</dbReference>
<keyword evidence="7 10" id="KW-0456">Lyase</keyword>
<dbReference type="GO" id="GO:0005576">
    <property type="term" value="C:extracellular region"/>
    <property type="evidence" value="ECO:0007669"/>
    <property type="project" value="UniProtKB-SubCell"/>
</dbReference>
<keyword evidence="4" id="KW-0479">Metal-binding</keyword>
<dbReference type="GO" id="GO:0046872">
    <property type="term" value="F:metal ion binding"/>
    <property type="evidence" value="ECO:0007669"/>
    <property type="project" value="UniProtKB-KW"/>
</dbReference>
<dbReference type="eggNOG" id="ENOG502QSUT">
    <property type="taxonomic scope" value="Eukaryota"/>
</dbReference>
<feature type="chain" id="PRO_5003180866" evidence="9">
    <location>
        <begin position="17"/>
        <end position="181"/>
    </location>
</feature>
<dbReference type="OrthoDB" id="5561043at2759"/>
<organism evidence="11">
    <name type="scientific">Colletotrichum graminicola (strain M1.001 / M2 / FGSC 10212)</name>
    <name type="common">Maize anthracnose fungus</name>
    <name type="synonym">Glomerella graminicola</name>
    <dbReference type="NCBI Taxonomy" id="645133"/>
    <lineage>
        <taxon>Eukaryota</taxon>
        <taxon>Fungi</taxon>
        <taxon>Dikarya</taxon>
        <taxon>Ascomycota</taxon>
        <taxon>Pezizomycotina</taxon>
        <taxon>Sordariomycetes</taxon>
        <taxon>Hypocreomycetidae</taxon>
        <taxon>Glomerellales</taxon>
        <taxon>Glomerellaceae</taxon>
        <taxon>Colletotrichum</taxon>
        <taxon>Colletotrichum graminicola species complex</taxon>
    </lineage>
</organism>
<dbReference type="VEuPathDB" id="FungiDB:GLRG_09775"/>
<feature type="signal peptide" evidence="9">
    <location>
        <begin position="1"/>
        <end position="16"/>
    </location>
</feature>
<comment type="similarity">
    <text evidence="8">Belongs to the polysaccharide lyase 9 family.</text>
</comment>
<dbReference type="PANTHER" id="PTHR40088">
    <property type="entry name" value="PECTATE LYASE (EUROFUNG)"/>
    <property type="match status" value="1"/>
</dbReference>
<evidence type="ECO:0000256" key="3">
    <source>
        <dbReference type="ARBA" id="ARBA00022525"/>
    </source>
</evidence>
<dbReference type="STRING" id="645133.E3QUU3"/>
<dbReference type="SUPFAM" id="SSF51126">
    <property type="entry name" value="Pectin lyase-like"/>
    <property type="match status" value="1"/>
</dbReference>